<feature type="coiled-coil region" evidence="10">
    <location>
        <begin position="158"/>
        <end position="219"/>
    </location>
</feature>
<evidence type="ECO:0000313" key="14">
    <source>
        <dbReference type="Proteomes" id="UP001195483"/>
    </source>
</evidence>
<feature type="domain" description="Kinesin motor" evidence="12">
    <location>
        <begin position="1"/>
        <end position="143"/>
    </location>
</feature>
<dbReference type="InterPro" id="IPR056523">
    <property type="entry name" value="4HB_KIF14"/>
</dbReference>
<keyword evidence="3" id="KW-0493">Microtubule</keyword>
<dbReference type="SUPFAM" id="SSF52540">
    <property type="entry name" value="P-loop containing nucleoside triphosphate hydrolases"/>
    <property type="match status" value="1"/>
</dbReference>
<dbReference type="Pfam" id="PF23313">
    <property type="entry name" value="4HB_KIF14"/>
    <property type="match status" value="1"/>
</dbReference>
<name>A0AAE0W9A9_9BIVA</name>
<dbReference type="InterPro" id="IPR000253">
    <property type="entry name" value="FHA_dom"/>
</dbReference>
<dbReference type="PANTHER" id="PTHR47117">
    <property type="entry name" value="STAR-RELATED LIPID TRANSFER PROTEIN 9"/>
    <property type="match status" value="1"/>
</dbReference>
<dbReference type="GO" id="GO:0008017">
    <property type="term" value="F:microtubule binding"/>
    <property type="evidence" value="ECO:0007669"/>
    <property type="project" value="InterPro"/>
</dbReference>
<dbReference type="InterPro" id="IPR032405">
    <property type="entry name" value="Kinesin_assoc"/>
</dbReference>
<evidence type="ECO:0000256" key="4">
    <source>
        <dbReference type="ARBA" id="ARBA00022741"/>
    </source>
</evidence>
<dbReference type="GO" id="GO:0005524">
    <property type="term" value="F:ATP binding"/>
    <property type="evidence" value="ECO:0007669"/>
    <property type="project" value="UniProtKB-KW"/>
</dbReference>
<evidence type="ECO:0000256" key="11">
    <source>
        <dbReference type="SAM" id="MobiDB-lite"/>
    </source>
</evidence>
<keyword evidence="7" id="KW-0505">Motor protein</keyword>
<dbReference type="Gene3D" id="6.10.250.2520">
    <property type="match status" value="1"/>
</dbReference>
<dbReference type="FunFam" id="2.60.200.20:FF:000020">
    <property type="entry name" value="Kinesin family member 14"/>
    <property type="match status" value="1"/>
</dbReference>
<evidence type="ECO:0000256" key="3">
    <source>
        <dbReference type="ARBA" id="ARBA00022701"/>
    </source>
</evidence>
<keyword evidence="14" id="KW-1185">Reference proteome</keyword>
<dbReference type="GO" id="GO:0007018">
    <property type="term" value="P:microtubule-based movement"/>
    <property type="evidence" value="ECO:0007669"/>
    <property type="project" value="InterPro"/>
</dbReference>
<dbReference type="Pfam" id="PF00225">
    <property type="entry name" value="Kinesin"/>
    <property type="match status" value="1"/>
</dbReference>
<comment type="caution">
    <text evidence="9">Lacks conserved residue(s) required for the propagation of feature annotation.</text>
</comment>
<evidence type="ECO:0000256" key="8">
    <source>
        <dbReference type="ARBA" id="ARBA00023212"/>
    </source>
</evidence>
<dbReference type="PRINTS" id="PR00380">
    <property type="entry name" value="KINESINHEAVY"/>
</dbReference>
<evidence type="ECO:0000256" key="6">
    <source>
        <dbReference type="ARBA" id="ARBA00023054"/>
    </source>
</evidence>
<evidence type="ECO:0000313" key="13">
    <source>
        <dbReference type="EMBL" id="KAK3605864.1"/>
    </source>
</evidence>
<keyword evidence="2" id="KW-0963">Cytoplasm</keyword>
<reference evidence="13" key="3">
    <citation type="submission" date="2023-05" db="EMBL/GenBank/DDBJ databases">
        <authorList>
            <person name="Smith C.H."/>
        </authorList>
    </citation>
    <scope>NUCLEOTIDE SEQUENCE</scope>
    <source>
        <strain evidence="13">CHS0354</strain>
        <tissue evidence="13">Mantle</tissue>
    </source>
</reference>
<feature type="region of interest" description="Disordered" evidence="11">
    <location>
        <begin position="1074"/>
        <end position="1097"/>
    </location>
</feature>
<comment type="similarity">
    <text evidence="9">Belongs to the TRAFAC class myosin-kinesin ATPase superfamily. Kinesin family.</text>
</comment>
<evidence type="ECO:0000256" key="2">
    <source>
        <dbReference type="ARBA" id="ARBA00022490"/>
    </source>
</evidence>
<dbReference type="SMART" id="SM00129">
    <property type="entry name" value="KISc"/>
    <property type="match status" value="1"/>
</dbReference>
<dbReference type="Gene3D" id="3.40.850.10">
    <property type="entry name" value="Kinesin motor domain"/>
    <property type="match status" value="1"/>
</dbReference>
<sequence length="1097" mass="123593">MNDKSSRSHSVFTIVLAQTKTEMWEGHEHDHSITSKINLVDLAGSERQSQAMTSGERLREGANINKSLLTLGKVISLLSEQSAQNGKKKKTYIPYRDSVLTWLLKESLGGNSKTTMIATISPANSHIEETLSTLRYAKQARSIVNVARVNEDPKAKLIRELRAEIEHLRLQTGNINSEEAQTGTLAEIVCLRDQLKAREKEMEEMTRSWQERLKQSEERKLEESKLLEKAGITFKVDNKLPNLVNLNEDPQLSEMLLYVLKEGITRVGRMGLNSKHDIQLNGALIAENHCIINNVDLVVNITPIGDAPIYINGNLILEPTILHHGDRVILGGDHYFRFNHPIEVQKNKTESHAGPQEIRDFEFAKQELLRVQESRLQKELEEARRKAQEELQQELERTRKMAEVELLSQKSDYDHKLSELEKVLKEQAEEKEQAEQSRQEAQGLVEKLRKQKMMLEQEVLAGRKRQQLEAEAAQKVALQTAVERSRILELLEAERQNAELKLEELRQRRNELMSSATRQPMVAEIPVGKKDLYKIALQLREANKISQYLKKHTIFSREDFLEGDQVRTTIKVTNTKLNVTTHWTLVKFEEKLVQMRDLFQNEGENSSDDEVFTDPKDDWKNNSMSSPGTSPNLRNGHRYSSPGLQLSLLSSLSSSGNSPQKSTNGLAESIADKVLIATETLWKAVLYLKEKMGTTEDNNNMKDKLDPVKYSTVQMYSVQMITCLNCLANHSVAWSAMYRSLNSTLIRDLIHRMTEQIRSMGGQLVHFLQACENSIDSLLDESSYKIWDCLQIMCKLTGELALATDTQMWCFEDMGNQEGTKEGDNNFGVGPELCQSFFSGCEVFIDKTLQGALKTVEDYEIKAQSFTDLAADTLQLGDVPQNIEIVVSTCRVLLQKCQELQVEVDTSLQEGSLAQPAQLCGAHYKRSQALISHISSLVESVGLLIQTSEPVIEGKDNEVRKICKCADMIQKGAMRLTAVSGRDLQKIHRSLCESSSLGTGKQKPASRSSNDSSSGKDSQNNSPSVSILSDSQVEQLEFACHEVHLSIASLIESVHKFLKSEKAKVLMSSALSKAGEEKRLLSTPDKGRKFRTSQESI</sequence>
<dbReference type="GO" id="GO:0003777">
    <property type="term" value="F:microtubule motor activity"/>
    <property type="evidence" value="ECO:0007669"/>
    <property type="project" value="InterPro"/>
</dbReference>
<reference evidence="13" key="2">
    <citation type="journal article" date="2021" name="Genome Biol. Evol.">
        <title>Developing a high-quality reference genome for a parasitic bivalve with doubly uniparental inheritance (Bivalvia: Unionida).</title>
        <authorList>
            <person name="Smith C.H."/>
        </authorList>
    </citation>
    <scope>NUCLEOTIDE SEQUENCE</scope>
    <source>
        <strain evidence="13">CHS0354</strain>
        <tissue evidence="13">Mantle</tissue>
    </source>
</reference>
<keyword evidence="5" id="KW-0067">ATP-binding</keyword>
<evidence type="ECO:0000256" key="10">
    <source>
        <dbReference type="SAM" id="Coils"/>
    </source>
</evidence>
<evidence type="ECO:0000256" key="7">
    <source>
        <dbReference type="ARBA" id="ARBA00023175"/>
    </source>
</evidence>
<dbReference type="InterPro" id="IPR008984">
    <property type="entry name" value="SMAD_FHA_dom_sf"/>
</dbReference>
<feature type="compositionally biased region" description="Polar residues" evidence="11">
    <location>
        <begin position="621"/>
        <end position="633"/>
    </location>
</feature>
<proteinExistence type="inferred from homology"/>
<dbReference type="InterPro" id="IPR019821">
    <property type="entry name" value="Kinesin_motor_CS"/>
</dbReference>
<dbReference type="Gene3D" id="2.60.200.20">
    <property type="match status" value="1"/>
</dbReference>
<dbReference type="GO" id="GO:0005874">
    <property type="term" value="C:microtubule"/>
    <property type="evidence" value="ECO:0007669"/>
    <property type="project" value="UniProtKB-KW"/>
</dbReference>
<protein>
    <recommendedName>
        <fullName evidence="12">Kinesin motor domain-containing protein</fullName>
    </recommendedName>
</protein>
<evidence type="ECO:0000256" key="5">
    <source>
        <dbReference type="ARBA" id="ARBA00022840"/>
    </source>
</evidence>
<feature type="region of interest" description="Disordered" evidence="11">
    <location>
        <begin position="994"/>
        <end position="1026"/>
    </location>
</feature>
<dbReference type="Proteomes" id="UP001195483">
    <property type="component" value="Unassembled WGS sequence"/>
</dbReference>
<dbReference type="PROSITE" id="PS50067">
    <property type="entry name" value="KINESIN_MOTOR_2"/>
    <property type="match status" value="1"/>
</dbReference>
<dbReference type="CDD" id="cd22707">
    <property type="entry name" value="FHA_KIF14"/>
    <property type="match status" value="1"/>
</dbReference>
<comment type="caution">
    <text evidence="13">The sequence shown here is derived from an EMBL/GenBank/DDBJ whole genome shotgun (WGS) entry which is preliminary data.</text>
</comment>
<organism evidence="13 14">
    <name type="scientific">Potamilus streckersoni</name>
    <dbReference type="NCBI Taxonomy" id="2493646"/>
    <lineage>
        <taxon>Eukaryota</taxon>
        <taxon>Metazoa</taxon>
        <taxon>Spiralia</taxon>
        <taxon>Lophotrochozoa</taxon>
        <taxon>Mollusca</taxon>
        <taxon>Bivalvia</taxon>
        <taxon>Autobranchia</taxon>
        <taxon>Heteroconchia</taxon>
        <taxon>Palaeoheterodonta</taxon>
        <taxon>Unionida</taxon>
        <taxon>Unionoidea</taxon>
        <taxon>Unionidae</taxon>
        <taxon>Ambleminae</taxon>
        <taxon>Lampsilini</taxon>
        <taxon>Potamilus</taxon>
    </lineage>
</organism>
<dbReference type="AlphaFoldDB" id="A0AAE0W9A9"/>
<keyword evidence="6 10" id="KW-0175">Coiled coil</keyword>
<comment type="subcellular location">
    <subcellularLocation>
        <location evidence="1">Cytoplasm</location>
        <location evidence="1">Cytoskeleton</location>
    </subcellularLocation>
</comment>
<feature type="region of interest" description="Disordered" evidence="11">
    <location>
        <begin position="603"/>
        <end position="637"/>
    </location>
</feature>
<accession>A0AAE0W9A9</accession>
<dbReference type="InterPro" id="IPR027417">
    <property type="entry name" value="P-loop_NTPase"/>
</dbReference>
<keyword evidence="8" id="KW-0206">Cytoskeleton</keyword>
<dbReference type="EMBL" id="JAEAOA010001101">
    <property type="protein sequence ID" value="KAK3605864.1"/>
    <property type="molecule type" value="Genomic_DNA"/>
</dbReference>
<dbReference type="InterPro" id="IPR036961">
    <property type="entry name" value="Kinesin_motor_dom_sf"/>
</dbReference>
<feature type="compositionally biased region" description="Low complexity" evidence="11">
    <location>
        <begin position="1006"/>
        <end position="1024"/>
    </location>
</feature>
<dbReference type="PROSITE" id="PS00411">
    <property type="entry name" value="KINESIN_MOTOR_1"/>
    <property type="match status" value="1"/>
</dbReference>
<reference evidence="13" key="1">
    <citation type="journal article" date="2021" name="Genome Biol. Evol.">
        <title>A High-Quality Reference Genome for a Parasitic Bivalve with Doubly Uniparental Inheritance (Bivalvia: Unionida).</title>
        <authorList>
            <person name="Smith C.H."/>
        </authorList>
    </citation>
    <scope>NUCLEOTIDE SEQUENCE</scope>
    <source>
        <strain evidence="13">CHS0354</strain>
    </source>
</reference>
<dbReference type="FunFam" id="3.40.850.10:FF:000167">
    <property type="entry name" value="Uncharacterized protein"/>
    <property type="match status" value="1"/>
</dbReference>
<feature type="coiled-coil region" evidence="10">
    <location>
        <begin position="366"/>
        <end position="515"/>
    </location>
</feature>
<dbReference type="Pfam" id="PF16183">
    <property type="entry name" value="Kinesin_assoc"/>
    <property type="match status" value="1"/>
</dbReference>
<dbReference type="InterPro" id="IPR001752">
    <property type="entry name" value="Kinesin_motor_dom"/>
</dbReference>
<keyword evidence="4" id="KW-0547">Nucleotide-binding</keyword>
<gene>
    <name evidence="13" type="ORF">CHS0354_017768</name>
</gene>
<dbReference type="Pfam" id="PF00498">
    <property type="entry name" value="FHA"/>
    <property type="match status" value="1"/>
</dbReference>
<dbReference type="SUPFAM" id="SSF49879">
    <property type="entry name" value="SMAD/FHA domain"/>
    <property type="match status" value="1"/>
</dbReference>
<evidence type="ECO:0000259" key="12">
    <source>
        <dbReference type="PROSITE" id="PS50067"/>
    </source>
</evidence>
<evidence type="ECO:0000256" key="1">
    <source>
        <dbReference type="ARBA" id="ARBA00004245"/>
    </source>
</evidence>
<evidence type="ECO:0000256" key="9">
    <source>
        <dbReference type="PROSITE-ProRule" id="PRU00283"/>
    </source>
</evidence>
<dbReference type="PANTHER" id="PTHR47117:SF5">
    <property type="entry name" value="KINESIN-LIKE PROTEIN KIF14"/>
    <property type="match status" value="1"/>
</dbReference>